<evidence type="ECO:0000313" key="8">
    <source>
        <dbReference type="EMBL" id="MBE7525643.1"/>
    </source>
</evidence>
<dbReference type="InterPro" id="IPR020568">
    <property type="entry name" value="Ribosomal_Su5_D2-typ_SF"/>
</dbReference>
<dbReference type="PANTHER" id="PTHR21569">
    <property type="entry name" value="RIBOSOMAL PROTEIN S9"/>
    <property type="match status" value="1"/>
</dbReference>
<dbReference type="Pfam" id="PF00380">
    <property type="entry name" value="Ribosomal_S9"/>
    <property type="match status" value="1"/>
</dbReference>
<name>A0A928TXN5_UNCKA</name>
<dbReference type="SUPFAM" id="SSF54211">
    <property type="entry name" value="Ribosomal protein S5 domain 2-like"/>
    <property type="match status" value="1"/>
</dbReference>
<dbReference type="AlphaFoldDB" id="A0A928TXN5"/>
<comment type="caution">
    <text evidence="8">The sequence shown here is derived from an EMBL/GenBank/DDBJ whole genome shotgun (WGS) entry which is preliminary data.</text>
</comment>
<gene>
    <name evidence="5 8" type="primary">rpsI</name>
    <name evidence="8" type="ORF">HS096_04640</name>
</gene>
<evidence type="ECO:0000256" key="4">
    <source>
        <dbReference type="ARBA" id="ARBA00035259"/>
    </source>
</evidence>
<dbReference type="InterPro" id="IPR020574">
    <property type="entry name" value="Ribosomal_uS9_CS"/>
</dbReference>
<dbReference type="PANTHER" id="PTHR21569:SF1">
    <property type="entry name" value="SMALL RIBOSOMAL SUBUNIT PROTEIN US9M"/>
    <property type="match status" value="1"/>
</dbReference>
<keyword evidence="2 5" id="KW-0689">Ribosomal protein</keyword>
<sequence>MPTKKPTIEAAEKKTKAAAPKKKGPTKKSLPKDAAKKSTAVAVKAPVKLVPGSYIPTVGRRKTSIARVRLVKNGTGSITVNDKPYEKYFTVYELREQVRQPLVVVGQDATVDVSVKVHGGGIRGQSEAVRHGIARALIDLNPTFRKTLKKLGYLSRDSRAKERKKFGLKGARRAPQWSKR</sequence>
<evidence type="ECO:0000313" key="9">
    <source>
        <dbReference type="Proteomes" id="UP000710385"/>
    </source>
</evidence>
<proteinExistence type="inferred from homology"/>
<evidence type="ECO:0000256" key="6">
    <source>
        <dbReference type="RuleBase" id="RU003815"/>
    </source>
</evidence>
<feature type="region of interest" description="Disordered" evidence="7">
    <location>
        <begin position="158"/>
        <end position="180"/>
    </location>
</feature>
<feature type="compositionally biased region" description="Basic residues" evidence="7">
    <location>
        <begin position="161"/>
        <end position="180"/>
    </location>
</feature>
<evidence type="ECO:0000256" key="3">
    <source>
        <dbReference type="ARBA" id="ARBA00023274"/>
    </source>
</evidence>
<dbReference type="Gene3D" id="3.30.230.10">
    <property type="match status" value="1"/>
</dbReference>
<evidence type="ECO:0000256" key="7">
    <source>
        <dbReference type="SAM" id="MobiDB-lite"/>
    </source>
</evidence>
<evidence type="ECO:0000256" key="2">
    <source>
        <dbReference type="ARBA" id="ARBA00022980"/>
    </source>
</evidence>
<organism evidence="8 9">
    <name type="scientific">candidate division WWE3 bacterium</name>
    <dbReference type="NCBI Taxonomy" id="2053526"/>
    <lineage>
        <taxon>Bacteria</taxon>
        <taxon>Katanobacteria</taxon>
    </lineage>
</organism>
<dbReference type="GO" id="GO:0005737">
    <property type="term" value="C:cytoplasm"/>
    <property type="evidence" value="ECO:0007669"/>
    <property type="project" value="UniProtKB-ARBA"/>
</dbReference>
<dbReference type="NCBIfam" id="NF001099">
    <property type="entry name" value="PRK00132.1"/>
    <property type="match status" value="1"/>
</dbReference>
<dbReference type="GO" id="GO:0003735">
    <property type="term" value="F:structural constituent of ribosome"/>
    <property type="evidence" value="ECO:0007669"/>
    <property type="project" value="InterPro"/>
</dbReference>
<dbReference type="InterPro" id="IPR014721">
    <property type="entry name" value="Ribsml_uS5_D2-typ_fold_subgr"/>
</dbReference>
<keyword evidence="3 5" id="KW-0687">Ribonucleoprotein</keyword>
<dbReference type="GO" id="GO:0006412">
    <property type="term" value="P:translation"/>
    <property type="evidence" value="ECO:0007669"/>
    <property type="project" value="UniProtKB-UniRule"/>
</dbReference>
<evidence type="ECO:0000256" key="1">
    <source>
        <dbReference type="ARBA" id="ARBA00005251"/>
    </source>
</evidence>
<dbReference type="FunFam" id="3.30.230.10:FF:000001">
    <property type="entry name" value="30S ribosomal protein S9"/>
    <property type="match status" value="1"/>
</dbReference>
<dbReference type="GO" id="GO:0015935">
    <property type="term" value="C:small ribosomal subunit"/>
    <property type="evidence" value="ECO:0007669"/>
    <property type="project" value="UniProtKB-ARBA"/>
</dbReference>
<dbReference type="InterPro" id="IPR000754">
    <property type="entry name" value="Ribosomal_uS9"/>
</dbReference>
<dbReference type="GO" id="GO:0003723">
    <property type="term" value="F:RNA binding"/>
    <property type="evidence" value="ECO:0007669"/>
    <property type="project" value="TreeGrafter"/>
</dbReference>
<feature type="region of interest" description="Disordered" evidence="7">
    <location>
        <begin position="1"/>
        <end position="39"/>
    </location>
</feature>
<evidence type="ECO:0000256" key="5">
    <source>
        <dbReference type="HAMAP-Rule" id="MF_00532"/>
    </source>
</evidence>
<comment type="similarity">
    <text evidence="1 5 6">Belongs to the universal ribosomal protein uS9 family.</text>
</comment>
<protein>
    <recommendedName>
        <fullName evidence="4 5">Small ribosomal subunit protein uS9</fullName>
    </recommendedName>
</protein>
<dbReference type="PROSITE" id="PS00360">
    <property type="entry name" value="RIBOSOMAL_S9"/>
    <property type="match status" value="1"/>
</dbReference>
<accession>A0A928TXN5</accession>
<dbReference type="EMBL" id="JABTTY010000001">
    <property type="protein sequence ID" value="MBE7525643.1"/>
    <property type="molecule type" value="Genomic_DNA"/>
</dbReference>
<dbReference type="InterPro" id="IPR023035">
    <property type="entry name" value="Ribosomal_uS9_bac/plastid"/>
</dbReference>
<dbReference type="HAMAP" id="MF_00532_B">
    <property type="entry name" value="Ribosomal_uS9_B"/>
    <property type="match status" value="1"/>
</dbReference>
<reference evidence="8" key="1">
    <citation type="submission" date="2020-05" db="EMBL/GenBank/DDBJ databases">
        <title>High-Quality Genomes of Partial-Nitritation/Anammox System by Hierarchical Clustering Based Hybrid Assembly.</title>
        <authorList>
            <person name="Liu L."/>
            <person name="Wang Y."/>
            <person name="Che Y."/>
            <person name="Chen Y."/>
            <person name="Xia Y."/>
            <person name="Luo R."/>
            <person name="Cheng S.H."/>
            <person name="Zheng C."/>
            <person name="Zhang T."/>
        </authorList>
    </citation>
    <scope>NUCLEOTIDE SEQUENCE</scope>
    <source>
        <strain evidence="8">H1_PAT1</strain>
    </source>
</reference>
<feature type="compositionally biased region" description="Basic and acidic residues" evidence="7">
    <location>
        <begin position="1"/>
        <end position="15"/>
    </location>
</feature>
<dbReference type="Proteomes" id="UP000710385">
    <property type="component" value="Unassembled WGS sequence"/>
</dbReference>